<feature type="region of interest" description="Disordered" evidence="1">
    <location>
        <begin position="16"/>
        <end position="42"/>
    </location>
</feature>
<keyword evidence="2" id="KW-0675">Receptor</keyword>
<evidence type="ECO:0000313" key="2">
    <source>
        <dbReference type="EMBL" id="SBR64971.1"/>
    </source>
</evidence>
<accession>A0A1A8N7X2</accession>
<feature type="non-terminal residue" evidence="2">
    <location>
        <position position="84"/>
    </location>
</feature>
<reference evidence="2" key="1">
    <citation type="submission" date="2016-05" db="EMBL/GenBank/DDBJ databases">
        <authorList>
            <person name="Lavstsen T."/>
            <person name="Jespersen J.S."/>
        </authorList>
    </citation>
    <scope>NUCLEOTIDE SEQUENCE</scope>
    <source>
        <tissue evidence="2">Brain</tissue>
    </source>
</reference>
<protein>
    <submittedName>
        <fullName evidence="2">Interleukin 18 receptor accessory protein</fullName>
    </submittedName>
</protein>
<gene>
    <name evidence="2" type="primary">IL18RAP</name>
</gene>
<name>A0A1A8N7X2_9TELE</name>
<reference evidence="2" key="2">
    <citation type="submission" date="2016-06" db="EMBL/GenBank/DDBJ databases">
        <title>The genome of a short-lived fish provides insights into sex chromosome evolution and the genetic control of aging.</title>
        <authorList>
            <person name="Reichwald K."/>
            <person name="Felder M."/>
            <person name="Petzold A."/>
            <person name="Koch P."/>
            <person name="Groth M."/>
            <person name="Platzer M."/>
        </authorList>
    </citation>
    <scope>NUCLEOTIDE SEQUENCE</scope>
    <source>
        <tissue evidence="2">Brain</tissue>
    </source>
</reference>
<dbReference type="AlphaFoldDB" id="A0A1A8N7X2"/>
<feature type="non-terminal residue" evidence="2">
    <location>
        <position position="1"/>
    </location>
</feature>
<sequence>KHFFSHQQMPVLNTKAKLNGNGLDAKAKPDGKKQRRKFPSCQRNGYNVLNSKMWEDSDSISISTHLGFSLQPYSLKHYLNTQKL</sequence>
<dbReference type="EMBL" id="HAEH01000479">
    <property type="protein sequence ID" value="SBR64971.1"/>
    <property type="molecule type" value="Transcribed_RNA"/>
</dbReference>
<proteinExistence type="predicted"/>
<dbReference type="EMBL" id="HAEI01005850">
    <property type="protein sequence ID" value="SBR95071.1"/>
    <property type="molecule type" value="Transcribed_RNA"/>
</dbReference>
<organism evidence="2">
    <name type="scientific">Nothobranchius rachovii</name>
    <name type="common">bluefin notho</name>
    <dbReference type="NCBI Taxonomy" id="451742"/>
    <lineage>
        <taxon>Eukaryota</taxon>
        <taxon>Metazoa</taxon>
        <taxon>Chordata</taxon>
        <taxon>Craniata</taxon>
        <taxon>Vertebrata</taxon>
        <taxon>Euteleostomi</taxon>
        <taxon>Actinopterygii</taxon>
        <taxon>Neopterygii</taxon>
        <taxon>Teleostei</taxon>
        <taxon>Neoteleostei</taxon>
        <taxon>Acanthomorphata</taxon>
        <taxon>Ovalentaria</taxon>
        <taxon>Atherinomorphae</taxon>
        <taxon>Cyprinodontiformes</taxon>
        <taxon>Nothobranchiidae</taxon>
        <taxon>Nothobranchius</taxon>
    </lineage>
</organism>
<evidence type="ECO:0000256" key="1">
    <source>
        <dbReference type="SAM" id="MobiDB-lite"/>
    </source>
</evidence>